<dbReference type="InterPro" id="IPR051020">
    <property type="entry name" value="ALDH-related_metabolic_enz"/>
</dbReference>
<feature type="binding site" evidence="4">
    <location>
        <position position="248"/>
    </location>
    <ligand>
        <name>NAD(+)</name>
        <dbReference type="ChEBI" id="CHEBI:57540"/>
    </ligand>
</feature>
<dbReference type="OrthoDB" id="629320at2"/>
<accession>A0A4U3KS02</accession>
<protein>
    <submittedName>
        <fullName evidence="8">Phosphonoacetaldehyde dehydrogenase</fullName>
    </submittedName>
</protein>
<feature type="active site" description="Nucleophile" evidence="3">
    <location>
        <position position="301"/>
    </location>
</feature>
<feature type="domain" description="Aldehyde dehydrogenase" evidence="7">
    <location>
        <begin position="39"/>
        <end position="488"/>
    </location>
</feature>
<dbReference type="Gene3D" id="3.40.309.10">
    <property type="entry name" value="Aldehyde Dehydrogenase, Chain A, domain 2"/>
    <property type="match status" value="1"/>
</dbReference>
<gene>
    <name evidence="8" type="primary">phnY</name>
    <name evidence="8" type="ORF">FC093_20905</name>
</gene>
<evidence type="ECO:0000256" key="1">
    <source>
        <dbReference type="ARBA" id="ARBA00009986"/>
    </source>
</evidence>
<dbReference type="PROSITE" id="PS00070">
    <property type="entry name" value="ALDEHYDE_DEHYDR_CYS"/>
    <property type="match status" value="1"/>
</dbReference>
<dbReference type="PROSITE" id="PS00687">
    <property type="entry name" value="ALDEHYDE_DEHYDR_GLU"/>
    <property type="match status" value="1"/>
</dbReference>
<dbReference type="EMBL" id="SZQL01000024">
    <property type="protein sequence ID" value="TKK65128.1"/>
    <property type="molecule type" value="Genomic_DNA"/>
</dbReference>
<dbReference type="SUPFAM" id="SSF53720">
    <property type="entry name" value="ALDH-like"/>
    <property type="match status" value="1"/>
</dbReference>
<dbReference type="PANTHER" id="PTHR42991">
    <property type="entry name" value="ALDEHYDE DEHYDROGENASE"/>
    <property type="match status" value="1"/>
</dbReference>
<evidence type="ECO:0000256" key="6">
    <source>
        <dbReference type="RuleBase" id="RU003345"/>
    </source>
</evidence>
<feature type="active site" description="Proton donor/acceptor" evidence="3">
    <location>
        <position position="267"/>
    </location>
</feature>
<comment type="similarity">
    <text evidence="1 6">Belongs to the aldehyde dehydrogenase family.</text>
</comment>
<proteinExistence type="inferred from homology"/>
<evidence type="ECO:0000313" key="8">
    <source>
        <dbReference type="EMBL" id="TKK65128.1"/>
    </source>
</evidence>
<dbReference type="InterPro" id="IPR017656">
    <property type="entry name" value="Put_phosphonoacetaldehyde_DH"/>
</dbReference>
<dbReference type="NCBIfam" id="TIGR03250">
    <property type="entry name" value="PhnAcAld_DH"/>
    <property type="match status" value="1"/>
</dbReference>
<dbReference type="Pfam" id="PF00171">
    <property type="entry name" value="Aldedh"/>
    <property type="match status" value="1"/>
</dbReference>
<dbReference type="InterPro" id="IPR016163">
    <property type="entry name" value="Ald_DH_C"/>
</dbReference>
<evidence type="ECO:0000256" key="4">
    <source>
        <dbReference type="PIRSR" id="PIRSR617656-3"/>
    </source>
</evidence>
<evidence type="ECO:0000256" key="3">
    <source>
        <dbReference type="PIRSR" id="PIRSR617656-1"/>
    </source>
</evidence>
<dbReference type="InterPro" id="IPR016160">
    <property type="entry name" value="Ald_DH_CS_CYS"/>
</dbReference>
<sequence length="493" mass="53033">MSNTIISATANSEEVAVANGTHVLNLSCYVAGKPIASDNVLQVRSPYDNRIVGTVALAGAKETNEAIEAALKGGKKLNRYERYSVLDKTRHLLMQRKEEMAQLISAESGLAIREARYEMGRANDVLMFAAIECLKDDGQIFSCDISPNGKARKIFTFREPLNVAVAITPFNHPLNQVVHKIAPAIASGTPVILKPSEKTPLTAIRLTEILYEAGLPHYMLSVLLGPTSEVAEQLVKDERIDLVSFTGSVAVGKHIAKTAGYKKVILELGGNDPLIILEDADMNLAVTLAAEGAFRNSGQRCTAVKRILVHENIKAAFTKCLVEKAKEYTCGDPADSETKVGTVIDEPAAIYLEDVTKKAVAAGAKVLLGGKREGALLEPTVIADVPRDAQMVMCESFGPLAPILGFTDIDDAIALSNSTSYGLSAGVVTNNMQHAIRFVKELKVGTVNINEVPGYRIENSPFGGIKDSGLGIKEGVIEAMKCFSFIKTFSMPW</sequence>
<dbReference type="InterPro" id="IPR016161">
    <property type="entry name" value="Ald_DH/histidinol_DH"/>
</dbReference>
<feature type="binding site" evidence="4">
    <location>
        <begin position="194"/>
        <end position="197"/>
    </location>
    <ligand>
        <name>NAD(+)</name>
        <dbReference type="ChEBI" id="CHEBI:57540"/>
    </ligand>
</feature>
<evidence type="ECO:0000256" key="5">
    <source>
        <dbReference type="PROSITE-ProRule" id="PRU10007"/>
    </source>
</evidence>
<feature type="binding site" evidence="4">
    <location>
        <begin position="168"/>
        <end position="170"/>
    </location>
    <ligand>
        <name>NAD(+)</name>
        <dbReference type="ChEBI" id="CHEBI:57540"/>
    </ligand>
</feature>
<feature type="binding site" evidence="4">
    <location>
        <position position="395"/>
    </location>
    <ligand>
        <name>NAD(+)</name>
        <dbReference type="ChEBI" id="CHEBI:57540"/>
    </ligand>
</feature>
<dbReference type="InterPro" id="IPR016162">
    <property type="entry name" value="Ald_DH_N"/>
</dbReference>
<dbReference type="RefSeq" id="WP_137263765.1">
    <property type="nucleotide sequence ID" value="NZ_SZQL01000024.1"/>
</dbReference>
<feature type="active site" evidence="5">
    <location>
        <position position="267"/>
    </location>
</feature>
<evidence type="ECO:0000259" key="7">
    <source>
        <dbReference type="Pfam" id="PF00171"/>
    </source>
</evidence>
<keyword evidence="2 6" id="KW-0560">Oxidoreductase</keyword>
<dbReference type="PANTHER" id="PTHR42991:SF1">
    <property type="entry name" value="ALDEHYDE DEHYDROGENASE"/>
    <property type="match status" value="1"/>
</dbReference>
<keyword evidence="4" id="KW-0520">NAD</keyword>
<organism evidence="8 9">
    <name type="scientific">Ilyomonas limi</name>
    <dbReference type="NCBI Taxonomy" id="2575867"/>
    <lineage>
        <taxon>Bacteria</taxon>
        <taxon>Pseudomonadati</taxon>
        <taxon>Bacteroidota</taxon>
        <taxon>Chitinophagia</taxon>
        <taxon>Chitinophagales</taxon>
        <taxon>Chitinophagaceae</taxon>
        <taxon>Ilyomonas</taxon>
    </lineage>
</organism>
<evidence type="ECO:0000313" key="9">
    <source>
        <dbReference type="Proteomes" id="UP000305848"/>
    </source>
</evidence>
<dbReference type="InterPro" id="IPR029510">
    <property type="entry name" value="Ald_DH_CS_GLU"/>
</dbReference>
<keyword evidence="9" id="KW-1185">Reference proteome</keyword>
<comment type="caution">
    <text evidence="8">The sequence shown here is derived from an EMBL/GenBank/DDBJ whole genome shotgun (WGS) entry which is preliminary data.</text>
</comment>
<dbReference type="CDD" id="cd07146">
    <property type="entry name" value="ALDH_PhpJ"/>
    <property type="match status" value="1"/>
</dbReference>
<name>A0A4U3KS02_9BACT</name>
<dbReference type="AlphaFoldDB" id="A0A4U3KS02"/>
<dbReference type="Gene3D" id="3.40.605.10">
    <property type="entry name" value="Aldehyde Dehydrogenase, Chain A, domain 1"/>
    <property type="match status" value="1"/>
</dbReference>
<evidence type="ECO:0000256" key="2">
    <source>
        <dbReference type="ARBA" id="ARBA00023002"/>
    </source>
</evidence>
<dbReference type="GO" id="GO:0008911">
    <property type="term" value="F:lactaldehyde dehydrogenase (NAD+) activity"/>
    <property type="evidence" value="ECO:0007669"/>
    <property type="project" value="TreeGrafter"/>
</dbReference>
<dbReference type="Proteomes" id="UP000305848">
    <property type="component" value="Unassembled WGS sequence"/>
</dbReference>
<reference evidence="8 9" key="1">
    <citation type="submission" date="2019-05" db="EMBL/GenBank/DDBJ databases">
        <title>Panacibacter sp. strain 17mud1-8 Genome sequencing and assembly.</title>
        <authorList>
            <person name="Chhetri G."/>
        </authorList>
    </citation>
    <scope>NUCLEOTIDE SEQUENCE [LARGE SCALE GENOMIC DNA]</scope>
    <source>
        <strain evidence="8 9">17mud1-8</strain>
    </source>
</reference>
<dbReference type="InterPro" id="IPR015590">
    <property type="entry name" value="Aldehyde_DH_dom"/>
</dbReference>